<protein>
    <submittedName>
        <fullName evidence="3">Peptidoglycan/LPS O-acetylase OafA/YrhL, contains acyltransferase and SGNH-hydrolase domains</fullName>
    </submittedName>
</protein>
<dbReference type="EMBL" id="FOAN01000001">
    <property type="protein sequence ID" value="SEK57899.1"/>
    <property type="molecule type" value="Genomic_DNA"/>
</dbReference>
<feature type="transmembrane region" description="Helical" evidence="1">
    <location>
        <begin position="187"/>
        <end position="205"/>
    </location>
</feature>
<dbReference type="STRING" id="1036779.SAMN04515666_101873"/>
<feature type="domain" description="Acyltransferase 3" evidence="2">
    <location>
        <begin position="16"/>
        <end position="376"/>
    </location>
</feature>
<dbReference type="GO" id="GO:0016020">
    <property type="term" value="C:membrane"/>
    <property type="evidence" value="ECO:0007669"/>
    <property type="project" value="TreeGrafter"/>
</dbReference>
<keyword evidence="4" id="KW-1185">Reference proteome</keyword>
<feature type="transmembrane region" description="Helical" evidence="1">
    <location>
        <begin position="157"/>
        <end position="180"/>
    </location>
</feature>
<evidence type="ECO:0000313" key="4">
    <source>
        <dbReference type="Proteomes" id="UP000199664"/>
    </source>
</evidence>
<dbReference type="InterPro" id="IPR050879">
    <property type="entry name" value="Acyltransferase_3"/>
</dbReference>
<keyword evidence="3" id="KW-0378">Hydrolase</keyword>
<dbReference type="AlphaFoldDB" id="A0A1H7I5U6"/>
<evidence type="ECO:0000259" key="2">
    <source>
        <dbReference type="Pfam" id="PF01757"/>
    </source>
</evidence>
<feature type="transmembrane region" description="Helical" evidence="1">
    <location>
        <begin position="329"/>
        <end position="346"/>
    </location>
</feature>
<keyword evidence="3" id="KW-0808">Transferase</keyword>
<dbReference type="PANTHER" id="PTHR23028:SF53">
    <property type="entry name" value="ACYL_TRANSF_3 DOMAIN-CONTAINING PROTEIN"/>
    <property type="match status" value="1"/>
</dbReference>
<organism evidence="3 4">
    <name type="scientific">Bosea lupini</name>
    <dbReference type="NCBI Taxonomy" id="1036779"/>
    <lineage>
        <taxon>Bacteria</taxon>
        <taxon>Pseudomonadati</taxon>
        <taxon>Pseudomonadota</taxon>
        <taxon>Alphaproteobacteria</taxon>
        <taxon>Hyphomicrobiales</taxon>
        <taxon>Boseaceae</taxon>
        <taxon>Bosea</taxon>
    </lineage>
</organism>
<proteinExistence type="predicted"/>
<gene>
    <name evidence="3" type="ORF">SAMN04515666_101873</name>
</gene>
<dbReference type="GO" id="GO:0000271">
    <property type="term" value="P:polysaccharide biosynthetic process"/>
    <property type="evidence" value="ECO:0007669"/>
    <property type="project" value="TreeGrafter"/>
</dbReference>
<reference evidence="4" key="1">
    <citation type="submission" date="2016-10" db="EMBL/GenBank/DDBJ databases">
        <authorList>
            <person name="Varghese N."/>
            <person name="Submissions S."/>
        </authorList>
    </citation>
    <scope>NUCLEOTIDE SEQUENCE [LARGE SCALE GENOMIC DNA]</scope>
    <source>
        <strain evidence="4">LMG 26383,CCUG 61248,R- 45681</strain>
    </source>
</reference>
<dbReference type="OrthoDB" id="9796461at2"/>
<feature type="transmembrane region" description="Helical" evidence="1">
    <location>
        <begin position="50"/>
        <end position="70"/>
    </location>
</feature>
<evidence type="ECO:0000256" key="1">
    <source>
        <dbReference type="SAM" id="Phobius"/>
    </source>
</evidence>
<name>A0A1H7I5U6_9HYPH</name>
<keyword evidence="1" id="KW-0472">Membrane</keyword>
<dbReference type="InterPro" id="IPR002656">
    <property type="entry name" value="Acyl_transf_3_dom"/>
</dbReference>
<accession>A0A1H7I5U6</accession>
<feature type="transmembrane region" description="Helical" evidence="1">
    <location>
        <begin position="257"/>
        <end position="277"/>
    </location>
</feature>
<evidence type="ECO:0000313" key="3">
    <source>
        <dbReference type="EMBL" id="SEK57899.1"/>
    </source>
</evidence>
<feature type="transmembrane region" description="Helical" evidence="1">
    <location>
        <begin position="91"/>
        <end position="115"/>
    </location>
</feature>
<feature type="transmembrane region" description="Helical" evidence="1">
    <location>
        <begin position="225"/>
        <end position="245"/>
    </location>
</feature>
<dbReference type="Pfam" id="PF01757">
    <property type="entry name" value="Acyl_transf_3"/>
    <property type="match status" value="1"/>
</dbReference>
<feature type="transmembrane region" description="Helical" evidence="1">
    <location>
        <begin position="289"/>
        <end position="309"/>
    </location>
</feature>
<dbReference type="Proteomes" id="UP000199664">
    <property type="component" value="Unassembled WGS sequence"/>
</dbReference>
<dbReference type="GO" id="GO:0016787">
    <property type="term" value="F:hydrolase activity"/>
    <property type="evidence" value="ECO:0007669"/>
    <property type="project" value="UniProtKB-KW"/>
</dbReference>
<feature type="transmembrane region" description="Helical" evidence="1">
    <location>
        <begin position="358"/>
        <end position="376"/>
    </location>
</feature>
<dbReference type="PANTHER" id="PTHR23028">
    <property type="entry name" value="ACETYLTRANSFERASE"/>
    <property type="match status" value="1"/>
</dbReference>
<sequence length="420" mass="45710">MSSTTGLPVAPRKKIADLQILRALAILWVLCAHLSLPAALLAMVPNNPLPPFWIGIFGVELFFVISGFIVTKTIIEGPSMSPGRFLSRRAFRLLPAILAFIVLSAVTALVAYRFASEDAWAIANLSVTRKEFLAQALSILGGYHVNRVNQPLYFNSAMWSLSVEFQFYAAFAAVLAVIAALRLSHRLACVLIFSLTAALYALIIWERLSIATAGVVRSVNTDTLIYLTAWRFDFLALGALTYFVSLTSVANWRIGKVLAAAALCAPFAVAIACGDLLNADARRLLEGVGQPVIGICFALAALLASRENAFQGKDGLLYRGLLWIGNRSYSLYLVHYPVMALVWVGILKLYPQAFSNPIFYGALQAALVLPISAILADRSFVLIEQKDKAMLAWVRGIATSFPRGRPADADSDRLSAETPK</sequence>
<keyword evidence="1" id="KW-0812">Transmembrane</keyword>
<dbReference type="GO" id="GO:0016747">
    <property type="term" value="F:acyltransferase activity, transferring groups other than amino-acyl groups"/>
    <property type="evidence" value="ECO:0007669"/>
    <property type="project" value="InterPro"/>
</dbReference>
<keyword evidence="3" id="KW-0012">Acyltransferase</keyword>
<feature type="transmembrane region" description="Helical" evidence="1">
    <location>
        <begin position="20"/>
        <end position="44"/>
    </location>
</feature>
<dbReference type="RefSeq" id="WP_091830052.1">
    <property type="nucleotide sequence ID" value="NZ_FOAN01000001.1"/>
</dbReference>
<keyword evidence="1" id="KW-1133">Transmembrane helix</keyword>